<evidence type="ECO:0000256" key="3">
    <source>
        <dbReference type="ARBA" id="ARBA00023004"/>
    </source>
</evidence>
<dbReference type="Proteomes" id="UP000653797">
    <property type="component" value="Unassembled WGS sequence"/>
</dbReference>
<dbReference type="Gene3D" id="2.102.10.10">
    <property type="entry name" value="Rieske [2Fe-2S] iron-sulphur domain"/>
    <property type="match status" value="1"/>
</dbReference>
<keyword evidence="4" id="KW-0411">Iron-sulfur</keyword>
<feature type="domain" description="Rieske" evidence="6">
    <location>
        <begin position="82"/>
        <end position="157"/>
    </location>
</feature>
<organism evidence="7 8">
    <name type="scientific">Spirosoma validum</name>
    <dbReference type="NCBI Taxonomy" id="2771355"/>
    <lineage>
        <taxon>Bacteria</taxon>
        <taxon>Pseudomonadati</taxon>
        <taxon>Bacteroidota</taxon>
        <taxon>Cytophagia</taxon>
        <taxon>Cytophagales</taxon>
        <taxon>Cytophagaceae</taxon>
        <taxon>Spirosoma</taxon>
    </lineage>
</organism>
<feature type="signal peptide" evidence="5">
    <location>
        <begin position="1"/>
        <end position="31"/>
    </location>
</feature>
<reference evidence="7" key="1">
    <citation type="submission" date="2020-09" db="EMBL/GenBank/DDBJ databases">
        <authorList>
            <person name="Kim M.K."/>
        </authorList>
    </citation>
    <scope>NUCLEOTIDE SEQUENCE</scope>
    <source>
        <strain evidence="7">BT704</strain>
    </source>
</reference>
<evidence type="ECO:0000256" key="4">
    <source>
        <dbReference type="ARBA" id="ARBA00023014"/>
    </source>
</evidence>
<feature type="chain" id="PRO_5037426131" evidence="5">
    <location>
        <begin position="32"/>
        <end position="161"/>
    </location>
</feature>
<evidence type="ECO:0000256" key="1">
    <source>
        <dbReference type="ARBA" id="ARBA00022714"/>
    </source>
</evidence>
<dbReference type="Pfam" id="PF00355">
    <property type="entry name" value="Rieske"/>
    <property type="match status" value="1"/>
</dbReference>
<keyword evidence="3" id="KW-0408">Iron</keyword>
<dbReference type="InterPro" id="IPR017941">
    <property type="entry name" value="Rieske_2Fe-2S"/>
</dbReference>
<evidence type="ECO:0000313" key="7">
    <source>
        <dbReference type="EMBL" id="MBD2751812.1"/>
    </source>
</evidence>
<dbReference type="GO" id="GO:0051537">
    <property type="term" value="F:2 iron, 2 sulfur cluster binding"/>
    <property type="evidence" value="ECO:0007669"/>
    <property type="project" value="UniProtKB-KW"/>
</dbReference>
<proteinExistence type="predicted"/>
<protein>
    <submittedName>
        <fullName evidence="7">Rieske 2Fe-2S domain-containing protein</fullName>
    </submittedName>
</protein>
<dbReference type="GO" id="GO:0046872">
    <property type="term" value="F:metal ion binding"/>
    <property type="evidence" value="ECO:0007669"/>
    <property type="project" value="UniProtKB-KW"/>
</dbReference>
<evidence type="ECO:0000256" key="2">
    <source>
        <dbReference type="ARBA" id="ARBA00022723"/>
    </source>
</evidence>
<name>A0A927AY39_9BACT</name>
<dbReference type="PROSITE" id="PS51296">
    <property type="entry name" value="RIESKE"/>
    <property type="match status" value="1"/>
</dbReference>
<evidence type="ECO:0000256" key="5">
    <source>
        <dbReference type="SAM" id="SignalP"/>
    </source>
</evidence>
<dbReference type="AlphaFoldDB" id="A0A927AY39"/>
<keyword evidence="8" id="KW-1185">Reference proteome</keyword>
<dbReference type="PROSITE" id="PS51257">
    <property type="entry name" value="PROKAR_LIPOPROTEIN"/>
    <property type="match status" value="1"/>
</dbReference>
<comment type="caution">
    <text evidence="7">The sequence shown here is derived from an EMBL/GenBank/DDBJ whole genome shotgun (WGS) entry which is preliminary data.</text>
</comment>
<keyword evidence="1" id="KW-0001">2Fe-2S</keyword>
<dbReference type="SUPFAM" id="SSF50022">
    <property type="entry name" value="ISP domain"/>
    <property type="match status" value="1"/>
</dbReference>
<accession>A0A927AY39</accession>
<gene>
    <name evidence="7" type="ORF">IC230_02840</name>
</gene>
<sequence>MKRGEFLRSLGLNSAALMAFYCMGTSLTACSKSTTDPAPTTPASGLSGNADTSAGAINFTVDLTNSNYNSLKTVGSFLKVGSVLIANTTGNKYVTIQRLCTHPGFNFDQVSYTLSTNTFNCSGHGSAFNVDGTVKNGPTTVATKLYTTTISADGNTLTVKA</sequence>
<dbReference type="InterPro" id="IPR036922">
    <property type="entry name" value="Rieske_2Fe-2S_sf"/>
</dbReference>
<evidence type="ECO:0000313" key="8">
    <source>
        <dbReference type="Proteomes" id="UP000653797"/>
    </source>
</evidence>
<dbReference type="EMBL" id="JACXAA010000001">
    <property type="protein sequence ID" value="MBD2751812.1"/>
    <property type="molecule type" value="Genomic_DNA"/>
</dbReference>
<keyword evidence="2" id="KW-0479">Metal-binding</keyword>
<keyword evidence="5" id="KW-0732">Signal</keyword>
<evidence type="ECO:0000259" key="6">
    <source>
        <dbReference type="PROSITE" id="PS51296"/>
    </source>
</evidence>